<feature type="transmembrane region" description="Helical" evidence="13">
    <location>
        <begin position="50"/>
        <end position="73"/>
    </location>
</feature>
<evidence type="ECO:0000256" key="7">
    <source>
        <dbReference type="ARBA" id="ARBA00023002"/>
    </source>
</evidence>
<evidence type="ECO:0000256" key="6">
    <source>
        <dbReference type="ARBA" id="ARBA00022989"/>
    </source>
</evidence>
<dbReference type="InterPro" id="IPR015876">
    <property type="entry name" value="Acyl-CoA_DS"/>
</dbReference>
<evidence type="ECO:0000256" key="9">
    <source>
        <dbReference type="ARBA" id="ARBA00023098"/>
    </source>
</evidence>
<comment type="cofactor">
    <cofactor evidence="12">
        <name>Fe(2+)</name>
        <dbReference type="ChEBI" id="CHEBI:29033"/>
    </cofactor>
</comment>
<evidence type="ECO:0000313" key="15">
    <source>
        <dbReference type="EMBL" id="KAK0182030.1"/>
    </source>
</evidence>
<keyword evidence="4 12" id="KW-0812">Transmembrane</keyword>
<keyword evidence="7 12" id="KW-0560">Oxidoreductase</keyword>
<dbReference type="GO" id="GO:0005506">
    <property type="term" value="F:iron ion binding"/>
    <property type="evidence" value="ECO:0007669"/>
    <property type="project" value="TreeGrafter"/>
</dbReference>
<dbReference type="CDD" id="cd03505">
    <property type="entry name" value="Delta9-FADS-like"/>
    <property type="match status" value="1"/>
</dbReference>
<dbReference type="Pfam" id="PF00487">
    <property type="entry name" value="FA_desaturase"/>
    <property type="match status" value="1"/>
</dbReference>
<protein>
    <recommendedName>
        <fullName evidence="14">Fatty acid desaturase domain-containing protein</fullName>
    </recommendedName>
</protein>
<feature type="transmembrane region" description="Helical" evidence="13">
    <location>
        <begin position="79"/>
        <end position="104"/>
    </location>
</feature>
<proteinExistence type="inferred from homology"/>
<gene>
    <name evidence="15" type="ORF">PV327_000202</name>
</gene>
<evidence type="ECO:0000256" key="10">
    <source>
        <dbReference type="ARBA" id="ARBA00023136"/>
    </source>
</evidence>
<comment type="domain">
    <text evidence="12">The histidine box domains are involved in binding the catalytic metal ions.</text>
</comment>
<reference evidence="15" key="1">
    <citation type="journal article" date="2023" name="bioRxiv">
        <title>Scaffold-level genome assemblies of two parasitoid biocontrol wasps reveal the parthenogenesis mechanism and an associated novel virus.</title>
        <authorList>
            <person name="Inwood S."/>
            <person name="Skelly J."/>
            <person name="Guhlin J."/>
            <person name="Harrop T."/>
            <person name="Goldson S."/>
            <person name="Dearden P."/>
        </authorList>
    </citation>
    <scope>NUCLEOTIDE SEQUENCE</scope>
    <source>
        <strain evidence="15">Lincoln</strain>
        <tissue evidence="15">Whole body</tissue>
    </source>
</reference>
<keyword evidence="8" id="KW-0408">Iron</keyword>
<evidence type="ECO:0000259" key="14">
    <source>
        <dbReference type="Pfam" id="PF00487"/>
    </source>
</evidence>
<evidence type="ECO:0000256" key="13">
    <source>
        <dbReference type="SAM" id="Phobius"/>
    </source>
</evidence>
<keyword evidence="10 13" id="KW-0472">Membrane</keyword>
<dbReference type="InterPro" id="IPR009160">
    <property type="entry name" value="Acyl-CoA_deSatase_haem/ster-bd"/>
</dbReference>
<dbReference type="EMBL" id="JAQQBR010000001">
    <property type="protein sequence ID" value="KAK0182030.1"/>
    <property type="molecule type" value="Genomic_DNA"/>
</dbReference>
<evidence type="ECO:0000256" key="2">
    <source>
        <dbReference type="ARBA" id="ARBA00009295"/>
    </source>
</evidence>
<keyword evidence="5" id="KW-0276">Fatty acid metabolism</keyword>
<feature type="domain" description="Fatty acid desaturase" evidence="14">
    <location>
        <begin position="82"/>
        <end position="284"/>
    </location>
</feature>
<evidence type="ECO:0000256" key="8">
    <source>
        <dbReference type="ARBA" id="ARBA00023004"/>
    </source>
</evidence>
<keyword evidence="11 12" id="KW-0275">Fatty acid biosynthesis</keyword>
<keyword evidence="16" id="KW-1185">Reference proteome</keyword>
<keyword evidence="9" id="KW-0443">Lipid metabolism</keyword>
<dbReference type="PANTHER" id="PTHR11351:SF98">
    <property type="entry name" value="RE43130P"/>
    <property type="match status" value="1"/>
</dbReference>
<sequence length="379" mass="43779">MAPNLFGNSATLFLEASQNVPQDKADVKNATTKAAVSDKSQNKSKYKWNIVWRNVIAFVYLHVGFLYGLYLLITGLRILTFFWAIFLGIFAGIGVTAGAHRLWAHRSYKAKWPMRMLLMILQTVAFQNHIYEWVRDHRVHHKFTDTDADPHNAKRGFFFSHMGWLLVRKHPDVIIKGKTVDMSDLEKDPIIVWQRRLYIILMPLFCFLLPTWLPIYLWNERPLYAWYATVFRYTLSLNLTWLVNSAAHMWGMKPYDSTISPTDSLRIGIAAFGEGWHNYHHVFPWDYKAAELGNYRTNMTTAFIDFFACIGQAYDLKTVSAKMVEKRAARTGDGSRVAKVGIDSDDHHDHSHENAVWGWGDANMSPEDIEDVEILKKSD</sequence>
<evidence type="ECO:0000256" key="1">
    <source>
        <dbReference type="ARBA" id="ARBA00004141"/>
    </source>
</evidence>
<feature type="transmembrane region" description="Helical" evidence="13">
    <location>
        <begin position="224"/>
        <end position="243"/>
    </location>
</feature>
<evidence type="ECO:0000256" key="4">
    <source>
        <dbReference type="ARBA" id="ARBA00022692"/>
    </source>
</evidence>
<reference evidence="15" key="2">
    <citation type="submission" date="2023-03" db="EMBL/GenBank/DDBJ databases">
        <authorList>
            <person name="Inwood S.N."/>
            <person name="Skelly J.G."/>
            <person name="Guhlin J."/>
            <person name="Harrop T.W.R."/>
            <person name="Goldson S.G."/>
            <person name="Dearden P.K."/>
        </authorList>
    </citation>
    <scope>NUCLEOTIDE SEQUENCE</scope>
    <source>
        <strain evidence="15">Lincoln</strain>
        <tissue evidence="15">Whole body</tissue>
    </source>
</reference>
<feature type="transmembrane region" description="Helical" evidence="13">
    <location>
        <begin position="197"/>
        <end position="218"/>
    </location>
</feature>
<comment type="subcellular location">
    <subcellularLocation>
        <location evidence="1">Membrane</location>
        <topology evidence="1">Multi-pass membrane protein</topology>
    </subcellularLocation>
</comment>
<comment type="similarity">
    <text evidence="2 12">Belongs to the fatty acid desaturase type 1 family.</text>
</comment>
<evidence type="ECO:0000256" key="3">
    <source>
        <dbReference type="ARBA" id="ARBA00022516"/>
    </source>
</evidence>
<organism evidence="15 16">
    <name type="scientific">Microctonus hyperodae</name>
    <name type="common">Parasitoid wasp</name>
    <dbReference type="NCBI Taxonomy" id="165561"/>
    <lineage>
        <taxon>Eukaryota</taxon>
        <taxon>Metazoa</taxon>
        <taxon>Ecdysozoa</taxon>
        <taxon>Arthropoda</taxon>
        <taxon>Hexapoda</taxon>
        <taxon>Insecta</taxon>
        <taxon>Pterygota</taxon>
        <taxon>Neoptera</taxon>
        <taxon>Endopterygota</taxon>
        <taxon>Hymenoptera</taxon>
        <taxon>Apocrita</taxon>
        <taxon>Ichneumonoidea</taxon>
        <taxon>Braconidae</taxon>
        <taxon>Euphorinae</taxon>
        <taxon>Microctonus</taxon>
    </lineage>
</organism>
<dbReference type="GO" id="GO:0004768">
    <property type="term" value="F:stearoyl-CoA 9-desaturase activity"/>
    <property type="evidence" value="ECO:0007669"/>
    <property type="project" value="InterPro"/>
</dbReference>
<comment type="caution">
    <text evidence="15">The sequence shown here is derived from an EMBL/GenBank/DDBJ whole genome shotgun (WGS) entry which is preliminary data.</text>
</comment>
<evidence type="ECO:0000256" key="5">
    <source>
        <dbReference type="ARBA" id="ARBA00022832"/>
    </source>
</evidence>
<dbReference type="GO" id="GO:0006636">
    <property type="term" value="P:unsaturated fatty acid biosynthetic process"/>
    <property type="evidence" value="ECO:0007669"/>
    <property type="project" value="InterPro"/>
</dbReference>
<dbReference type="InterPro" id="IPR005804">
    <property type="entry name" value="FA_desaturase_dom"/>
</dbReference>
<keyword evidence="6 13" id="KW-1133">Transmembrane helix</keyword>
<evidence type="ECO:0000256" key="12">
    <source>
        <dbReference type="RuleBase" id="RU000581"/>
    </source>
</evidence>
<evidence type="ECO:0000256" key="11">
    <source>
        <dbReference type="ARBA" id="ARBA00023160"/>
    </source>
</evidence>
<dbReference type="PRINTS" id="PR00075">
    <property type="entry name" value="FACDDSATRASE"/>
</dbReference>
<keyword evidence="3 12" id="KW-0444">Lipid biosynthesis</keyword>
<accession>A0AA39G6K4</accession>
<dbReference type="PANTHER" id="PTHR11351">
    <property type="entry name" value="ACYL-COA DESATURASE"/>
    <property type="match status" value="1"/>
</dbReference>
<dbReference type="GO" id="GO:0005789">
    <property type="term" value="C:endoplasmic reticulum membrane"/>
    <property type="evidence" value="ECO:0007669"/>
    <property type="project" value="TreeGrafter"/>
</dbReference>
<dbReference type="Proteomes" id="UP001168972">
    <property type="component" value="Unassembled WGS sequence"/>
</dbReference>
<dbReference type="PIRSF" id="PIRSF000345">
    <property type="entry name" value="OLE1"/>
    <property type="match status" value="1"/>
</dbReference>
<dbReference type="AlphaFoldDB" id="A0AA39G6K4"/>
<evidence type="ECO:0000313" key="16">
    <source>
        <dbReference type="Proteomes" id="UP001168972"/>
    </source>
</evidence>
<name>A0AA39G6K4_MICHY</name>